<evidence type="ECO:0000313" key="2">
    <source>
        <dbReference type="EMBL" id="EWH11451.1"/>
    </source>
</evidence>
<proteinExistence type="predicted"/>
<reference evidence="2 3" key="1">
    <citation type="journal article" date="2014" name="Genome Announc.">
        <title>Draft Genome Sequence of the Carrageenan-Degrading Bacterium Cellulophaga sp. Strain KL-A, Isolated from Decaying Marine Algae.</title>
        <authorList>
            <person name="Shan D."/>
            <person name="Ying J."/>
            <person name="Li X."/>
            <person name="Gao Z."/>
            <person name="Wei G."/>
            <person name="Shao Z."/>
        </authorList>
    </citation>
    <scope>NUCLEOTIDE SEQUENCE [LARGE SCALE GENOMIC DNA]</scope>
    <source>
        <strain evidence="2 3">KL-A</strain>
    </source>
</reference>
<dbReference type="Proteomes" id="UP000019275">
    <property type="component" value="Unassembled WGS sequence"/>
</dbReference>
<dbReference type="Pfam" id="PF14411">
    <property type="entry name" value="LHH"/>
    <property type="match status" value="1"/>
</dbReference>
<organism evidence="2 3">
    <name type="scientific">Cellulophaga geojensis KL-A</name>
    <dbReference type="NCBI Taxonomy" id="1328323"/>
    <lineage>
        <taxon>Bacteria</taxon>
        <taxon>Pseudomonadati</taxon>
        <taxon>Bacteroidota</taxon>
        <taxon>Flavobacteriia</taxon>
        <taxon>Flavobacteriales</taxon>
        <taxon>Flavobacteriaceae</taxon>
        <taxon>Cellulophaga</taxon>
    </lineage>
</organism>
<name>A0ABP3B326_9FLAO</name>
<protein>
    <recommendedName>
        <fullName evidence="1">LHH domain-containing protein</fullName>
    </recommendedName>
</protein>
<feature type="domain" description="LHH" evidence="1">
    <location>
        <begin position="69"/>
        <end position="145"/>
    </location>
</feature>
<dbReference type="EMBL" id="ARZX01000027">
    <property type="protein sequence ID" value="EWH11451.1"/>
    <property type="molecule type" value="Genomic_DNA"/>
</dbReference>
<comment type="caution">
    <text evidence="2">The sequence shown here is derived from an EMBL/GenBank/DDBJ whole genome shotgun (WGS) entry which is preliminary data.</text>
</comment>
<evidence type="ECO:0000259" key="1">
    <source>
        <dbReference type="Pfam" id="PF14411"/>
    </source>
</evidence>
<gene>
    <name evidence="2" type="ORF">KLA_15680</name>
</gene>
<accession>A0ABP3B326</accession>
<evidence type="ECO:0000313" key="3">
    <source>
        <dbReference type="Proteomes" id="UP000019275"/>
    </source>
</evidence>
<sequence length="158" mass="17960">MASGEPNFYAYVSDSNSWVDVFGLSSHPSSFVTFTDSSGTTLTANGYTDISHMTDTELKQIHYRNTGDRNGMAIFDKERNSVRAHHYKQNANGPIVIMPEKHHNKSHTNPGQHPFGNKKGAGLATNERRAFNKWRKEFYAHLAEQELNKRGIKPKHYH</sequence>
<keyword evidence="3" id="KW-1185">Reference proteome</keyword>
<dbReference type="InterPro" id="IPR026834">
    <property type="entry name" value="LHH"/>
</dbReference>